<feature type="region of interest" description="Disordered" evidence="2">
    <location>
        <begin position="374"/>
        <end position="400"/>
    </location>
</feature>
<feature type="region of interest" description="Disordered" evidence="2">
    <location>
        <begin position="419"/>
        <end position="500"/>
    </location>
</feature>
<feature type="compositionally biased region" description="Basic and acidic residues" evidence="2">
    <location>
        <begin position="199"/>
        <end position="212"/>
    </location>
</feature>
<dbReference type="AlphaFoldDB" id="A0A1G4KGR0"/>
<sequence>MNSEKTDEFNNLFGEEKNVLRGSDNPLNFHSGDTNVTPNILLEQLAYVDNFMPDFESDMASLGGPAHDADVPNLGLGLDERLAAELSAFADETFIFPDEDKPVDRGDNDGENYNDDSADQFDQPLHDQDRIPGASSSASASASSHNLQSLTNASESHPGVDASDLLTFQNRSSRFLSQRRNNFLASQHDTRLRFSSKNHQRDTTRSPSDDHGSFTNVDITEGSSQPIGQPNFTYVNSPLNNLVTDSNPQTIEMLSNGSNTPYSSQLHRQSSQLQPEPRRDAPLSQVPSHIHMPDYSSIPTRTLLTLLPKARVPTGARNALSAAGLQAEEIDSIAAIMAYHQLHNKPDSSGDLSLSNVRELLSSETGANFLLPFLTNDNKPARQNEPSQAVNTRLEKSQSSLNQNNREIAADHLFRSFFNADGEKPHTDTLGGEVNRRPFSSHTQRPSSGSLPTEKEPMTLGQERRNSRQLSSDRSDSGSGLIDKRAKSHPKRKLKEQEMEGSIQELSELALSLQQRIQTLEMENRLLKNLVTERGELKGVEEVENVRRELLRKIKEDSNKPPGKEDTKFG</sequence>
<feature type="compositionally biased region" description="Low complexity" evidence="2">
    <location>
        <begin position="134"/>
        <end position="144"/>
    </location>
</feature>
<feature type="compositionally biased region" description="Acidic residues" evidence="2">
    <location>
        <begin position="109"/>
        <end position="119"/>
    </location>
</feature>
<organism evidence="3 4">
    <name type="scientific">Lachancea meyersii CBS 8951</name>
    <dbReference type="NCBI Taxonomy" id="1266667"/>
    <lineage>
        <taxon>Eukaryota</taxon>
        <taxon>Fungi</taxon>
        <taxon>Dikarya</taxon>
        <taxon>Ascomycota</taxon>
        <taxon>Saccharomycotina</taxon>
        <taxon>Saccharomycetes</taxon>
        <taxon>Saccharomycetales</taxon>
        <taxon>Saccharomycetaceae</taxon>
        <taxon>Lachancea</taxon>
    </lineage>
</organism>
<feature type="compositionally biased region" description="Polar residues" evidence="2">
    <location>
        <begin position="187"/>
        <end position="197"/>
    </location>
</feature>
<feature type="compositionally biased region" description="Low complexity" evidence="2">
    <location>
        <begin position="263"/>
        <end position="274"/>
    </location>
</feature>
<feature type="compositionally biased region" description="Polar residues" evidence="2">
    <location>
        <begin position="384"/>
        <end position="400"/>
    </location>
</feature>
<keyword evidence="1" id="KW-0175">Coiled coil</keyword>
<dbReference type="Proteomes" id="UP000191144">
    <property type="component" value="Chromosome H"/>
</dbReference>
<name>A0A1G4KGR0_9SACH</name>
<dbReference type="OrthoDB" id="1939598at2759"/>
<accession>A0A1G4KGR0</accession>
<feature type="region of interest" description="Disordered" evidence="2">
    <location>
        <begin position="97"/>
        <end position="158"/>
    </location>
</feature>
<protein>
    <submittedName>
        <fullName evidence="3">LAME_0H12860g1_1</fullName>
    </submittedName>
</protein>
<feature type="region of interest" description="Disordered" evidence="2">
    <location>
        <begin position="187"/>
        <end position="286"/>
    </location>
</feature>
<feature type="compositionally biased region" description="Polar residues" evidence="2">
    <location>
        <begin position="213"/>
        <end position="262"/>
    </location>
</feature>
<feature type="compositionally biased region" description="Basic and acidic residues" evidence="2">
    <location>
        <begin position="98"/>
        <end position="108"/>
    </location>
</feature>
<feature type="compositionally biased region" description="Basic and acidic residues" evidence="2">
    <location>
        <begin position="453"/>
        <end position="476"/>
    </location>
</feature>
<evidence type="ECO:0000256" key="1">
    <source>
        <dbReference type="SAM" id="Coils"/>
    </source>
</evidence>
<feature type="coiled-coil region" evidence="1">
    <location>
        <begin position="503"/>
        <end position="560"/>
    </location>
</feature>
<keyword evidence="4" id="KW-1185">Reference proteome</keyword>
<feature type="compositionally biased region" description="Polar residues" evidence="2">
    <location>
        <begin position="438"/>
        <end position="451"/>
    </location>
</feature>
<evidence type="ECO:0000256" key="2">
    <source>
        <dbReference type="SAM" id="MobiDB-lite"/>
    </source>
</evidence>
<proteinExistence type="predicted"/>
<feature type="compositionally biased region" description="Polar residues" evidence="2">
    <location>
        <begin position="145"/>
        <end position="155"/>
    </location>
</feature>
<evidence type="ECO:0000313" key="3">
    <source>
        <dbReference type="EMBL" id="SCV03741.1"/>
    </source>
</evidence>
<reference evidence="4" key="1">
    <citation type="submission" date="2016-03" db="EMBL/GenBank/DDBJ databases">
        <authorList>
            <person name="Devillers Hugo."/>
        </authorList>
    </citation>
    <scope>NUCLEOTIDE SEQUENCE [LARGE SCALE GENOMIC DNA]</scope>
</reference>
<evidence type="ECO:0000313" key="4">
    <source>
        <dbReference type="Proteomes" id="UP000191144"/>
    </source>
</evidence>
<gene>
    <name evidence="3" type="ORF">LAME_0H12860G</name>
</gene>
<dbReference type="EMBL" id="LT598480">
    <property type="protein sequence ID" value="SCV03741.1"/>
    <property type="molecule type" value="Genomic_DNA"/>
</dbReference>